<sequence>MSSGLLPPAPFNSPNQADLVIQTGDGAHLYVVKAFLIYASTFFAHLFADSSPDETYDGIPLYRVPETCRTMVSLLQLCYPAYLVSLDIVGAHIDRALMEAMEKYVMEGVYNHLKAIMEKKEMVKQNPVKMYAIARHLRWDDLTRAAARECLNIDFLSTGPKDIPELNMITANDYVILLRYFRSCANKVKLLITQLCSGLDAMSLPRPRSLESISCVYPHYEAVIMLGGMRMHSWLKASLEEAEAEARPGSCVLDRNVVDGAIAKAATTNPDGCGYCEGIGPTTVVTLLEYIQSEVNKIISKVDLELD</sequence>
<gene>
    <name evidence="2" type="ORF">CYLTODRAFT_423477</name>
</gene>
<proteinExistence type="predicted"/>
<evidence type="ECO:0000313" key="2">
    <source>
        <dbReference type="EMBL" id="KIY66391.1"/>
    </source>
</evidence>
<organism evidence="2 3">
    <name type="scientific">Cylindrobasidium torrendii FP15055 ss-10</name>
    <dbReference type="NCBI Taxonomy" id="1314674"/>
    <lineage>
        <taxon>Eukaryota</taxon>
        <taxon>Fungi</taxon>
        <taxon>Dikarya</taxon>
        <taxon>Basidiomycota</taxon>
        <taxon>Agaricomycotina</taxon>
        <taxon>Agaricomycetes</taxon>
        <taxon>Agaricomycetidae</taxon>
        <taxon>Agaricales</taxon>
        <taxon>Marasmiineae</taxon>
        <taxon>Physalacriaceae</taxon>
        <taxon>Cylindrobasidium</taxon>
    </lineage>
</organism>
<dbReference type="SUPFAM" id="SSF54695">
    <property type="entry name" value="POZ domain"/>
    <property type="match status" value="1"/>
</dbReference>
<dbReference type="EMBL" id="KN880556">
    <property type="protein sequence ID" value="KIY66391.1"/>
    <property type="molecule type" value="Genomic_DNA"/>
</dbReference>
<dbReference type="PROSITE" id="PS50097">
    <property type="entry name" value="BTB"/>
    <property type="match status" value="1"/>
</dbReference>
<dbReference type="Gene3D" id="3.30.710.10">
    <property type="entry name" value="Potassium Channel Kv1.1, Chain A"/>
    <property type="match status" value="1"/>
</dbReference>
<dbReference type="InterPro" id="IPR000210">
    <property type="entry name" value="BTB/POZ_dom"/>
</dbReference>
<dbReference type="Proteomes" id="UP000054007">
    <property type="component" value="Unassembled WGS sequence"/>
</dbReference>
<dbReference type="InterPro" id="IPR011333">
    <property type="entry name" value="SKP1/BTB/POZ_sf"/>
</dbReference>
<keyword evidence="3" id="KW-1185">Reference proteome</keyword>
<protein>
    <recommendedName>
        <fullName evidence="1">BTB domain-containing protein</fullName>
    </recommendedName>
</protein>
<dbReference type="Pfam" id="PF00651">
    <property type="entry name" value="BTB"/>
    <property type="match status" value="1"/>
</dbReference>
<reference evidence="2 3" key="1">
    <citation type="journal article" date="2015" name="Fungal Genet. Biol.">
        <title>Evolution of novel wood decay mechanisms in Agaricales revealed by the genome sequences of Fistulina hepatica and Cylindrobasidium torrendii.</title>
        <authorList>
            <person name="Floudas D."/>
            <person name="Held B.W."/>
            <person name="Riley R."/>
            <person name="Nagy L.G."/>
            <person name="Koehler G."/>
            <person name="Ransdell A.S."/>
            <person name="Younus H."/>
            <person name="Chow J."/>
            <person name="Chiniquy J."/>
            <person name="Lipzen A."/>
            <person name="Tritt A."/>
            <person name="Sun H."/>
            <person name="Haridas S."/>
            <person name="LaButti K."/>
            <person name="Ohm R.A."/>
            <person name="Kues U."/>
            <person name="Blanchette R.A."/>
            <person name="Grigoriev I.V."/>
            <person name="Minto R.E."/>
            <person name="Hibbett D.S."/>
        </authorList>
    </citation>
    <scope>NUCLEOTIDE SEQUENCE [LARGE SCALE GENOMIC DNA]</scope>
    <source>
        <strain evidence="2 3">FP15055 ss-10</strain>
    </source>
</reference>
<dbReference type="AlphaFoldDB" id="A0A0D7BA48"/>
<name>A0A0D7BA48_9AGAR</name>
<feature type="domain" description="BTB" evidence="1">
    <location>
        <begin position="17"/>
        <end position="79"/>
    </location>
</feature>
<dbReference type="OrthoDB" id="3357985at2759"/>
<dbReference type="STRING" id="1314674.A0A0D7BA48"/>
<accession>A0A0D7BA48</accession>
<evidence type="ECO:0000313" key="3">
    <source>
        <dbReference type="Proteomes" id="UP000054007"/>
    </source>
</evidence>
<evidence type="ECO:0000259" key="1">
    <source>
        <dbReference type="PROSITE" id="PS50097"/>
    </source>
</evidence>